<dbReference type="Proteomes" id="UP000198851">
    <property type="component" value="Unassembled WGS sequence"/>
</dbReference>
<dbReference type="AlphaFoldDB" id="A0A1I4AUA9"/>
<reference evidence="8" key="1">
    <citation type="submission" date="2016-10" db="EMBL/GenBank/DDBJ databases">
        <authorList>
            <person name="Varghese N."/>
            <person name="Submissions S."/>
        </authorList>
    </citation>
    <scope>NUCLEOTIDE SEQUENCE [LARGE SCALE GENOMIC DNA]</scope>
    <source>
        <strain evidence="8">DSM 28453</strain>
    </source>
</reference>
<dbReference type="EMBL" id="FOSZ01000001">
    <property type="protein sequence ID" value="SFK59527.1"/>
    <property type="molecule type" value="Genomic_DNA"/>
</dbReference>
<proteinExistence type="predicted"/>
<feature type="transmembrane region" description="Helical" evidence="6">
    <location>
        <begin position="276"/>
        <end position="298"/>
    </location>
</feature>
<dbReference type="STRING" id="1280847.SAMN04488036_101579"/>
<keyword evidence="2" id="KW-1003">Cell membrane</keyword>
<dbReference type="RefSeq" id="WP_093320004.1">
    <property type="nucleotide sequence ID" value="NZ_FOSZ01000001.1"/>
</dbReference>
<evidence type="ECO:0000256" key="2">
    <source>
        <dbReference type="ARBA" id="ARBA00022475"/>
    </source>
</evidence>
<evidence type="ECO:0000256" key="3">
    <source>
        <dbReference type="ARBA" id="ARBA00022692"/>
    </source>
</evidence>
<dbReference type="GO" id="GO:0015920">
    <property type="term" value="P:lipopolysaccharide transport"/>
    <property type="evidence" value="ECO:0007669"/>
    <property type="project" value="TreeGrafter"/>
</dbReference>
<feature type="transmembrane region" description="Helical" evidence="6">
    <location>
        <begin position="337"/>
        <end position="360"/>
    </location>
</feature>
<evidence type="ECO:0000256" key="5">
    <source>
        <dbReference type="ARBA" id="ARBA00023136"/>
    </source>
</evidence>
<keyword evidence="8" id="KW-1185">Reference proteome</keyword>
<dbReference type="GO" id="GO:0055085">
    <property type="term" value="P:transmembrane transport"/>
    <property type="evidence" value="ECO:0007669"/>
    <property type="project" value="InterPro"/>
</dbReference>
<feature type="transmembrane region" description="Helical" evidence="6">
    <location>
        <begin position="91"/>
        <end position="114"/>
    </location>
</feature>
<evidence type="ECO:0000313" key="8">
    <source>
        <dbReference type="Proteomes" id="UP000198851"/>
    </source>
</evidence>
<evidence type="ECO:0000256" key="6">
    <source>
        <dbReference type="SAM" id="Phobius"/>
    </source>
</evidence>
<evidence type="ECO:0000256" key="4">
    <source>
        <dbReference type="ARBA" id="ARBA00022989"/>
    </source>
</evidence>
<feature type="transmembrane region" description="Helical" evidence="6">
    <location>
        <begin position="305"/>
        <end position="325"/>
    </location>
</feature>
<evidence type="ECO:0000313" key="7">
    <source>
        <dbReference type="EMBL" id="SFK59527.1"/>
    </source>
</evidence>
<gene>
    <name evidence="7" type="ORF">SAMN04488036_101579</name>
</gene>
<comment type="subcellular location">
    <subcellularLocation>
        <location evidence="1">Cell membrane</location>
        <topology evidence="1">Multi-pass membrane protein</topology>
    </subcellularLocation>
</comment>
<dbReference type="NCBIfam" id="TIGR04408">
    <property type="entry name" value="LptG_lptG"/>
    <property type="match status" value="1"/>
</dbReference>
<accession>A0A1I4AUA9</accession>
<dbReference type="GO" id="GO:0043190">
    <property type="term" value="C:ATP-binding cassette (ABC) transporter complex"/>
    <property type="evidence" value="ECO:0007669"/>
    <property type="project" value="InterPro"/>
</dbReference>
<dbReference type="PANTHER" id="PTHR33529:SF2">
    <property type="entry name" value="LIPOPOLYSACCHARIDE EXPORT SYSTEM PERMEASE PROTEIN LPTG"/>
    <property type="match status" value="1"/>
</dbReference>
<dbReference type="InterPro" id="IPR005495">
    <property type="entry name" value="LptG/LptF_permease"/>
</dbReference>
<sequence>MTVHYYFARKFLWVLLGITAILFVLMALIDLMEQLRKFDVEEVGFDTVLQLTLLRTPEGLYQLLPLIVILATVTLFINLSRTSELVVVRASGRSAIVSVVSPMAVALLLGLLAISSFNPIVAATSVLYGEKSDALQTAGRNALSLSDEGIWLRQGSAQGQAVIHAARTNPDATVFQNVTIVAYAPDGGPLRRIEALSAKLIDGAWELTAAKEWPLQHGLNAEANAITHNILVLESSLTPDRIRDRFGKPSAIPIWDLPKFINELQIAGFSARRHLVWFHMELAQPLFLVAMVMIASAFTMRHTRFGNTGVAVLVTILIGFSLYFVRNFAQILGESGQIPVLLAAWAPPVASILLALGILLHMEDG</sequence>
<dbReference type="InterPro" id="IPR030923">
    <property type="entry name" value="LptG"/>
</dbReference>
<protein>
    <submittedName>
        <fullName evidence="7">Lipopolysaccharide export system permease protein</fullName>
    </submittedName>
</protein>
<feature type="transmembrane region" description="Helical" evidence="6">
    <location>
        <begin position="59"/>
        <end position="79"/>
    </location>
</feature>
<dbReference type="Pfam" id="PF03739">
    <property type="entry name" value="LptF_LptG"/>
    <property type="match status" value="1"/>
</dbReference>
<evidence type="ECO:0000256" key="1">
    <source>
        <dbReference type="ARBA" id="ARBA00004651"/>
    </source>
</evidence>
<keyword evidence="5 6" id="KW-0472">Membrane</keyword>
<feature type="transmembrane region" description="Helical" evidence="6">
    <location>
        <begin position="12"/>
        <end position="29"/>
    </location>
</feature>
<name>A0A1I4AUA9_9RHOB</name>
<keyword evidence="3 6" id="KW-0812">Transmembrane</keyword>
<dbReference type="PANTHER" id="PTHR33529">
    <property type="entry name" value="SLR0882 PROTEIN-RELATED"/>
    <property type="match status" value="1"/>
</dbReference>
<keyword evidence="4 6" id="KW-1133">Transmembrane helix</keyword>
<organism evidence="7 8">
    <name type="scientific">Shimia haliotis</name>
    <dbReference type="NCBI Taxonomy" id="1280847"/>
    <lineage>
        <taxon>Bacteria</taxon>
        <taxon>Pseudomonadati</taxon>
        <taxon>Pseudomonadota</taxon>
        <taxon>Alphaproteobacteria</taxon>
        <taxon>Rhodobacterales</taxon>
        <taxon>Roseobacteraceae</taxon>
    </lineage>
</organism>
<dbReference type="OrthoDB" id="9798468at2"/>